<name>A0AAU0UPA8_9FIRM</name>
<feature type="transmembrane region" description="Helical" evidence="6">
    <location>
        <begin position="47"/>
        <end position="65"/>
    </location>
</feature>
<dbReference type="KEGG" id="dbc:MFMK1_002273"/>
<dbReference type="InterPro" id="IPR014249">
    <property type="entry name" value="Spore_V_B"/>
</dbReference>
<feature type="transmembrane region" description="Helical" evidence="6">
    <location>
        <begin position="163"/>
        <end position="180"/>
    </location>
</feature>
<dbReference type="PIRSF" id="PIRSF038958">
    <property type="entry name" value="PG_synth_SpoVB"/>
    <property type="match status" value="1"/>
</dbReference>
<feature type="transmembrane region" description="Helical" evidence="6">
    <location>
        <begin position="282"/>
        <end position="304"/>
    </location>
</feature>
<dbReference type="Pfam" id="PF01943">
    <property type="entry name" value="Polysacc_synt"/>
    <property type="match status" value="1"/>
</dbReference>
<reference evidence="7 8" key="1">
    <citation type="submission" date="2023-04" db="EMBL/GenBank/DDBJ databases">
        <authorList>
            <person name="Hsu D."/>
        </authorList>
    </citation>
    <scope>NUCLEOTIDE SEQUENCE [LARGE SCALE GENOMIC DNA]</scope>
    <source>
        <strain evidence="7 8">MK1</strain>
    </source>
</reference>
<feature type="transmembrane region" description="Helical" evidence="6">
    <location>
        <begin position="479"/>
        <end position="498"/>
    </location>
</feature>
<evidence type="ECO:0000256" key="3">
    <source>
        <dbReference type="ARBA" id="ARBA00022692"/>
    </source>
</evidence>
<evidence type="ECO:0000256" key="4">
    <source>
        <dbReference type="ARBA" id="ARBA00022989"/>
    </source>
</evidence>
<feature type="transmembrane region" description="Helical" evidence="6">
    <location>
        <begin position="124"/>
        <end position="143"/>
    </location>
</feature>
<evidence type="ECO:0000256" key="6">
    <source>
        <dbReference type="SAM" id="Phobius"/>
    </source>
</evidence>
<feature type="transmembrane region" description="Helical" evidence="6">
    <location>
        <begin position="12"/>
        <end position="35"/>
    </location>
</feature>
<evidence type="ECO:0000256" key="2">
    <source>
        <dbReference type="ARBA" id="ARBA00022475"/>
    </source>
</evidence>
<evidence type="ECO:0000313" key="8">
    <source>
        <dbReference type="Proteomes" id="UP001329915"/>
    </source>
</evidence>
<feature type="transmembrane region" description="Helical" evidence="6">
    <location>
        <begin position="413"/>
        <end position="435"/>
    </location>
</feature>
<keyword evidence="3 6" id="KW-0812">Transmembrane</keyword>
<evidence type="ECO:0000313" key="7">
    <source>
        <dbReference type="EMBL" id="WRO22443.1"/>
    </source>
</evidence>
<dbReference type="InterPro" id="IPR024923">
    <property type="entry name" value="PG_synth_SpoVB"/>
</dbReference>
<feature type="transmembrane region" description="Helical" evidence="6">
    <location>
        <begin position="350"/>
        <end position="371"/>
    </location>
</feature>
<feature type="transmembrane region" description="Helical" evidence="6">
    <location>
        <begin position="186"/>
        <end position="208"/>
    </location>
</feature>
<dbReference type="InterPro" id="IPR002797">
    <property type="entry name" value="Polysacc_synth"/>
</dbReference>
<dbReference type="NCBIfam" id="TIGR02900">
    <property type="entry name" value="spore_V_B"/>
    <property type="match status" value="1"/>
</dbReference>
<sequence length="511" mass="56515">MTKQTFLKGAIILVTASFYNRLLGFIYKILVIRLIGTEGIGLYEMVFPFYILVLVITTAGVPLAISKLVAEEMAKDNLSGAYRIFRIALSFLTVAGATVTLILYKTLPFIIDHFYSDPRVYWSFWVMIPAIFIISVCSAFRGFFQGLQQMTPTAVSQVVEQTIRFFVGLWFANYFLPYGVEFAAMGMAIGMAAGEFIGLLLMIGIFLFKRPRLQPHERSRTRSLRALSVIKGIFYLAFPITLTRIVYSTSMTIQASLVPQRLQATGLSIREATEMFGQYSGIAVTLLHLPTMVTVSLAITLVPAISEAITAGNSHQIMQRINQALRITLILGLPSVVIFLLFPYRLSELLFATSSAGVPLKVLAWGALFLYLQQTTTGILQGLGKVGTSLFNAACGAAITLTGIYYLTALPDLGIRGTAIAANMGFFIVATLNLLTIWQTVGFRINFIKTFLTPAGAALIMAFTAYYMDNYLQTYNPWLILPILGFSGGLYLLILVLTKSISINQFQRFIK</sequence>
<feature type="transmembrane region" description="Helical" evidence="6">
    <location>
        <begin position="85"/>
        <end position="104"/>
    </location>
</feature>
<keyword evidence="5 6" id="KW-0472">Membrane</keyword>
<evidence type="ECO:0000256" key="1">
    <source>
        <dbReference type="ARBA" id="ARBA00004651"/>
    </source>
</evidence>
<dbReference type="CDD" id="cd13124">
    <property type="entry name" value="MATE_SpoVB_like"/>
    <property type="match status" value="1"/>
</dbReference>
<accession>A0AAU0UPA8</accession>
<dbReference type="InterPro" id="IPR050833">
    <property type="entry name" value="Poly_Biosynth_Transport"/>
</dbReference>
<protein>
    <submittedName>
        <fullName evidence="7">Stage V sporulation protein B</fullName>
    </submittedName>
</protein>
<dbReference type="PANTHER" id="PTHR30250:SF24">
    <property type="entry name" value="STAGE V SPORULATION PROTEIN B"/>
    <property type="match status" value="1"/>
</dbReference>
<feature type="transmembrane region" description="Helical" evidence="6">
    <location>
        <begin position="447"/>
        <end position="467"/>
    </location>
</feature>
<keyword evidence="8" id="KW-1185">Reference proteome</keyword>
<keyword evidence="4 6" id="KW-1133">Transmembrane helix</keyword>
<feature type="transmembrane region" description="Helical" evidence="6">
    <location>
        <begin position="229"/>
        <end position="247"/>
    </location>
</feature>
<dbReference type="Proteomes" id="UP001329915">
    <property type="component" value="Chromosome"/>
</dbReference>
<feature type="transmembrane region" description="Helical" evidence="6">
    <location>
        <begin position="324"/>
        <end position="344"/>
    </location>
</feature>
<organism evidence="7 8">
    <name type="scientific">Metallumcola ferriviriculae</name>
    <dbReference type="NCBI Taxonomy" id="3039180"/>
    <lineage>
        <taxon>Bacteria</taxon>
        <taxon>Bacillati</taxon>
        <taxon>Bacillota</taxon>
        <taxon>Clostridia</taxon>
        <taxon>Neomoorellales</taxon>
        <taxon>Desulfitibacteraceae</taxon>
        <taxon>Metallumcola</taxon>
    </lineage>
</organism>
<dbReference type="AlphaFoldDB" id="A0AAU0UPA8"/>
<keyword evidence="2" id="KW-1003">Cell membrane</keyword>
<feature type="transmembrane region" description="Helical" evidence="6">
    <location>
        <begin position="383"/>
        <end position="407"/>
    </location>
</feature>
<gene>
    <name evidence="7" type="primary">spoVB</name>
    <name evidence="7" type="ORF">MFMK1_002273</name>
</gene>
<comment type="subcellular location">
    <subcellularLocation>
        <location evidence="1">Cell membrane</location>
        <topology evidence="1">Multi-pass membrane protein</topology>
    </subcellularLocation>
</comment>
<proteinExistence type="predicted"/>
<dbReference type="EMBL" id="CP121694">
    <property type="protein sequence ID" value="WRO22443.1"/>
    <property type="molecule type" value="Genomic_DNA"/>
</dbReference>
<evidence type="ECO:0000256" key="5">
    <source>
        <dbReference type="ARBA" id="ARBA00023136"/>
    </source>
</evidence>
<dbReference type="GO" id="GO:0005886">
    <property type="term" value="C:plasma membrane"/>
    <property type="evidence" value="ECO:0007669"/>
    <property type="project" value="UniProtKB-SubCell"/>
</dbReference>
<dbReference type="RefSeq" id="WP_366921855.1">
    <property type="nucleotide sequence ID" value="NZ_CP121694.1"/>
</dbReference>
<dbReference type="PANTHER" id="PTHR30250">
    <property type="entry name" value="PST FAMILY PREDICTED COLANIC ACID TRANSPORTER"/>
    <property type="match status" value="1"/>
</dbReference>